<dbReference type="AlphaFoldDB" id="A0A9P8LIB8"/>
<organism evidence="1 2">
    <name type="scientific">Trichoglossum hirsutum</name>
    <dbReference type="NCBI Taxonomy" id="265104"/>
    <lineage>
        <taxon>Eukaryota</taxon>
        <taxon>Fungi</taxon>
        <taxon>Dikarya</taxon>
        <taxon>Ascomycota</taxon>
        <taxon>Pezizomycotina</taxon>
        <taxon>Geoglossomycetes</taxon>
        <taxon>Geoglossales</taxon>
        <taxon>Geoglossaceae</taxon>
        <taxon>Trichoglossum</taxon>
    </lineage>
</organism>
<keyword evidence="2" id="KW-1185">Reference proteome</keyword>
<evidence type="ECO:0000313" key="1">
    <source>
        <dbReference type="EMBL" id="KAH0565789.1"/>
    </source>
</evidence>
<accession>A0A9P8LIB8</accession>
<evidence type="ECO:0000313" key="2">
    <source>
        <dbReference type="Proteomes" id="UP000750711"/>
    </source>
</evidence>
<reference evidence="1" key="1">
    <citation type="submission" date="2021-03" db="EMBL/GenBank/DDBJ databases">
        <title>Comparative genomics and phylogenomic investigation of the class Geoglossomycetes provide insights into ecological specialization and systematics.</title>
        <authorList>
            <person name="Melie T."/>
            <person name="Pirro S."/>
            <person name="Miller A.N."/>
            <person name="Quandt A."/>
        </authorList>
    </citation>
    <scope>NUCLEOTIDE SEQUENCE</scope>
    <source>
        <strain evidence="1">CAQ_001_2017</strain>
    </source>
</reference>
<protein>
    <submittedName>
        <fullName evidence="1">Uncharacterized protein</fullName>
    </submittedName>
</protein>
<proteinExistence type="predicted"/>
<dbReference type="EMBL" id="JAGHQM010000060">
    <property type="protein sequence ID" value="KAH0565789.1"/>
    <property type="molecule type" value="Genomic_DNA"/>
</dbReference>
<gene>
    <name evidence="1" type="ORF">GP486_000808</name>
</gene>
<sequence length="94" mass="10862">MTKRRLVATKNDKSATCWRHMLVLADAFLRTRRRLVADVHHIGPAQLLRKVDRGDSIGAPECKERKILEKEGGHGHFGQGKLKRIYELELEFKE</sequence>
<name>A0A9P8LIB8_9PEZI</name>
<comment type="caution">
    <text evidence="1">The sequence shown here is derived from an EMBL/GenBank/DDBJ whole genome shotgun (WGS) entry which is preliminary data.</text>
</comment>
<dbReference type="Proteomes" id="UP000750711">
    <property type="component" value="Unassembled WGS sequence"/>
</dbReference>